<sequence length="297" mass="32925">MKTKKVYHYDAFSTIPNKGNPAGVVLDGEHLSEEEMREIAEKVGFNETSFLLPSDKADLRIRYFTPGHEMNLCGHGTMATLYALRARGLLREKTALTIETKTGILPIRLHSDPDGSFSTTMRQATPQFEPFQGSLQELAQSIGIEESDIDTDLPVMYGSTGIWTLLVPVKSLDACQRMKPQNERFPSILKEMPRASVHPFCLETYDPQAQMHARHFSSPFSGTVEDPVTGTASGVMGAYYAQFVRGGVDSSLRLVVEQGLEIGRDGRVQVHVSRSGDQYEIEITGTAVYVDEFEVSI</sequence>
<evidence type="ECO:0000313" key="4">
    <source>
        <dbReference type="Proteomes" id="UP001056500"/>
    </source>
</evidence>
<dbReference type="PANTHER" id="PTHR13774:SF17">
    <property type="entry name" value="PHENAZINE BIOSYNTHESIS-LIKE DOMAIN-CONTAINING PROTEIN"/>
    <property type="match status" value="1"/>
</dbReference>
<dbReference type="Proteomes" id="UP001056500">
    <property type="component" value="Chromosome"/>
</dbReference>
<reference evidence="3" key="1">
    <citation type="submission" date="2022-06" db="EMBL/GenBank/DDBJ databases">
        <title>Genome sequencing of Brevibacillus sp. BB3-R1.</title>
        <authorList>
            <person name="Heo J."/>
            <person name="Lee D."/>
            <person name="Won M."/>
            <person name="Han B.-H."/>
            <person name="Hong S.-B."/>
            <person name="Kwon S.-W."/>
        </authorList>
    </citation>
    <scope>NUCLEOTIDE SEQUENCE</scope>
    <source>
        <strain evidence="3">BB3-R1</strain>
    </source>
</reference>
<evidence type="ECO:0000256" key="2">
    <source>
        <dbReference type="ARBA" id="ARBA00023235"/>
    </source>
</evidence>
<organism evidence="3 4">
    <name type="scientific">Brevibacillus ruminantium</name>
    <dbReference type="NCBI Taxonomy" id="2950604"/>
    <lineage>
        <taxon>Bacteria</taxon>
        <taxon>Bacillati</taxon>
        <taxon>Bacillota</taxon>
        <taxon>Bacilli</taxon>
        <taxon>Bacillales</taxon>
        <taxon>Paenibacillaceae</taxon>
        <taxon>Brevibacillus</taxon>
    </lineage>
</organism>
<dbReference type="NCBIfam" id="TIGR00654">
    <property type="entry name" value="PhzF_family"/>
    <property type="match status" value="1"/>
</dbReference>
<keyword evidence="4" id="KW-1185">Reference proteome</keyword>
<comment type="similarity">
    <text evidence="1">Belongs to the PhzF family.</text>
</comment>
<gene>
    <name evidence="3" type="ORF">NDK47_22205</name>
</gene>
<dbReference type="Pfam" id="PF02567">
    <property type="entry name" value="PhzC-PhzF"/>
    <property type="match status" value="1"/>
</dbReference>
<evidence type="ECO:0000256" key="1">
    <source>
        <dbReference type="ARBA" id="ARBA00008270"/>
    </source>
</evidence>
<keyword evidence="2" id="KW-0413">Isomerase</keyword>
<name>A0ABY4WD27_9BACL</name>
<dbReference type="EMBL" id="CP098755">
    <property type="protein sequence ID" value="USG64809.1"/>
    <property type="molecule type" value="Genomic_DNA"/>
</dbReference>
<dbReference type="Gene3D" id="3.10.310.10">
    <property type="entry name" value="Diaminopimelate Epimerase, Chain A, domain 1"/>
    <property type="match status" value="2"/>
</dbReference>
<evidence type="ECO:0000313" key="3">
    <source>
        <dbReference type="EMBL" id="USG64809.1"/>
    </source>
</evidence>
<dbReference type="InterPro" id="IPR003719">
    <property type="entry name" value="Phenazine_PhzF-like"/>
</dbReference>
<dbReference type="PANTHER" id="PTHR13774">
    <property type="entry name" value="PHENAZINE BIOSYNTHESIS PROTEIN"/>
    <property type="match status" value="1"/>
</dbReference>
<accession>A0ABY4WD27</accession>
<dbReference type="SUPFAM" id="SSF54506">
    <property type="entry name" value="Diaminopimelate epimerase-like"/>
    <property type="match status" value="1"/>
</dbReference>
<dbReference type="RefSeq" id="WP_251871918.1">
    <property type="nucleotide sequence ID" value="NZ_CP098755.1"/>
</dbReference>
<dbReference type="PIRSF" id="PIRSF016184">
    <property type="entry name" value="PhzC_PhzF"/>
    <property type="match status" value="1"/>
</dbReference>
<proteinExistence type="inferred from homology"/>
<protein>
    <submittedName>
        <fullName evidence="3">PhzF family phenazine biosynthesis protein</fullName>
    </submittedName>
</protein>